<name>A0A6J4MSC9_9ACTN</name>
<sequence length="178" mass="19980">GSSVRVPRFCDAVRPPHQLRDDVPGCSPAARTHAAQARRPLPRDRGPQLADPRRHRLRPRRRGRQRSAARQAVRQHGGRPARPARGRVRAGQGAGSRPRGRPRHRPHPPRPRPRRWASRLPVGPDPRPPRRARRGPAPVETGADALPARAVGARPRLGRARGRRRRLVRLRSRAGCRL</sequence>
<evidence type="ECO:0000313" key="2">
    <source>
        <dbReference type="EMBL" id="CAA9363240.1"/>
    </source>
</evidence>
<accession>A0A6J4MSC9</accession>
<protein>
    <submittedName>
        <fullName evidence="2">Uncharacterized protein</fullName>
    </submittedName>
</protein>
<feature type="non-terminal residue" evidence="2">
    <location>
        <position position="1"/>
    </location>
</feature>
<feature type="compositionally biased region" description="Basic residues" evidence="1">
    <location>
        <begin position="98"/>
        <end position="117"/>
    </location>
</feature>
<gene>
    <name evidence="2" type="ORF">AVDCRST_MAG47-354</name>
</gene>
<reference evidence="2" key="1">
    <citation type="submission" date="2020-02" db="EMBL/GenBank/DDBJ databases">
        <authorList>
            <person name="Meier V. D."/>
        </authorList>
    </citation>
    <scope>NUCLEOTIDE SEQUENCE</scope>
    <source>
        <strain evidence="2">AVDCRST_MAG47</strain>
    </source>
</reference>
<feature type="compositionally biased region" description="Basic residues" evidence="1">
    <location>
        <begin position="76"/>
        <end position="88"/>
    </location>
</feature>
<feature type="non-terminal residue" evidence="2">
    <location>
        <position position="178"/>
    </location>
</feature>
<feature type="compositionally biased region" description="Basic residues" evidence="1">
    <location>
        <begin position="53"/>
        <end position="67"/>
    </location>
</feature>
<feature type="compositionally biased region" description="Basic residues" evidence="1">
    <location>
        <begin position="156"/>
        <end position="165"/>
    </location>
</feature>
<dbReference type="AlphaFoldDB" id="A0A6J4MSC9"/>
<evidence type="ECO:0000256" key="1">
    <source>
        <dbReference type="SAM" id="MobiDB-lite"/>
    </source>
</evidence>
<dbReference type="EMBL" id="CADCUK010000025">
    <property type="protein sequence ID" value="CAA9363240.1"/>
    <property type="molecule type" value="Genomic_DNA"/>
</dbReference>
<feature type="region of interest" description="Disordered" evidence="1">
    <location>
        <begin position="1"/>
        <end position="165"/>
    </location>
</feature>
<proteinExistence type="predicted"/>
<organism evidence="2">
    <name type="scientific">uncultured Nocardioidaceae bacterium</name>
    <dbReference type="NCBI Taxonomy" id="253824"/>
    <lineage>
        <taxon>Bacteria</taxon>
        <taxon>Bacillati</taxon>
        <taxon>Actinomycetota</taxon>
        <taxon>Actinomycetes</taxon>
        <taxon>Propionibacteriales</taxon>
        <taxon>Nocardioidaceae</taxon>
        <taxon>environmental samples</taxon>
    </lineage>
</organism>
<feature type="compositionally biased region" description="Low complexity" evidence="1">
    <location>
        <begin position="135"/>
        <end position="155"/>
    </location>
</feature>